<dbReference type="InterPro" id="IPR008231">
    <property type="entry name" value="CsaA"/>
</dbReference>
<dbReference type="PROSITE" id="PS50886">
    <property type="entry name" value="TRBD"/>
    <property type="match status" value="1"/>
</dbReference>
<proteinExistence type="predicted"/>
<dbReference type="NCBIfam" id="NF007494">
    <property type="entry name" value="PRK10089.1-3"/>
    <property type="match status" value="1"/>
</dbReference>
<protein>
    <submittedName>
        <fullName evidence="5">tRNA-binding protein</fullName>
    </submittedName>
</protein>
<dbReference type="Proteomes" id="UP000271010">
    <property type="component" value="Unassembled WGS sequence"/>
</dbReference>
<dbReference type="CDD" id="cd02798">
    <property type="entry name" value="tRNA_bind_CsaA"/>
    <property type="match status" value="1"/>
</dbReference>
<dbReference type="Pfam" id="PF01588">
    <property type="entry name" value="tRNA_bind"/>
    <property type="match status" value="1"/>
</dbReference>
<comment type="caution">
    <text evidence="5">The sequence shown here is derived from an EMBL/GenBank/DDBJ whole genome shotgun (WGS) entry which is preliminary data.</text>
</comment>
<accession>A0A3M9MPP6</accession>
<dbReference type="NCBIfam" id="TIGR02222">
    <property type="entry name" value="chap_CsaA"/>
    <property type="match status" value="1"/>
</dbReference>
<keyword evidence="1 3" id="KW-0820">tRNA-binding</keyword>
<dbReference type="NCBIfam" id="NF007493">
    <property type="entry name" value="PRK10089.1-2"/>
    <property type="match status" value="1"/>
</dbReference>
<dbReference type="NCBIfam" id="NF007495">
    <property type="entry name" value="PRK10089.1-4"/>
    <property type="match status" value="1"/>
</dbReference>
<keyword evidence="6" id="KW-1185">Reference proteome</keyword>
<evidence type="ECO:0000313" key="5">
    <source>
        <dbReference type="EMBL" id="RNI27479.1"/>
    </source>
</evidence>
<dbReference type="InterPro" id="IPR012340">
    <property type="entry name" value="NA-bd_OB-fold"/>
</dbReference>
<dbReference type="SUPFAM" id="SSF50249">
    <property type="entry name" value="Nucleic acid-binding proteins"/>
    <property type="match status" value="1"/>
</dbReference>
<dbReference type="PANTHER" id="PTHR11586">
    <property type="entry name" value="TRNA-AMINOACYLATION COFACTOR ARC1 FAMILY MEMBER"/>
    <property type="match status" value="1"/>
</dbReference>
<feature type="domain" description="TRNA-binding" evidence="4">
    <location>
        <begin position="9"/>
        <end position="112"/>
    </location>
</feature>
<dbReference type="GO" id="GO:0000049">
    <property type="term" value="F:tRNA binding"/>
    <property type="evidence" value="ECO:0007669"/>
    <property type="project" value="UniProtKB-UniRule"/>
</dbReference>
<evidence type="ECO:0000313" key="6">
    <source>
        <dbReference type="Proteomes" id="UP000271010"/>
    </source>
</evidence>
<dbReference type="InterPro" id="IPR002547">
    <property type="entry name" value="tRNA-bd_dom"/>
</dbReference>
<dbReference type="InterPro" id="IPR051270">
    <property type="entry name" value="Tyrosine-tRNA_ligase_regulator"/>
</dbReference>
<organism evidence="5 6">
    <name type="scientific">Rufibacter immobilis</name>
    <dbReference type="NCBI Taxonomy" id="1348778"/>
    <lineage>
        <taxon>Bacteria</taxon>
        <taxon>Pseudomonadati</taxon>
        <taxon>Bacteroidota</taxon>
        <taxon>Cytophagia</taxon>
        <taxon>Cytophagales</taxon>
        <taxon>Hymenobacteraceae</taxon>
        <taxon>Rufibacter</taxon>
    </lineage>
</organism>
<keyword evidence="2 3" id="KW-0694">RNA-binding</keyword>
<sequence>MENTITWQQFTAVDLRVGTIVQAEPFPEARKPAYKLWIDLGELGIKKSSAQITKRYTVESLLGQQVICVTNFPPKQVGPLMSEVLVTGFEDEDGNIVLSQPQAKVPNGKRLI</sequence>
<name>A0A3M9MPP6_9BACT</name>
<dbReference type="Gene3D" id="2.40.50.140">
    <property type="entry name" value="Nucleic acid-binding proteins"/>
    <property type="match status" value="1"/>
</dbReference>
<dbReference type="AlphaFoldDB" id="A0A3M9MPP6"/>
<dbReference type="PANTHER" id="PTHR11586:SF37">
    <property type="entry name" value="TRNA-BINDING DOMAIN-CONTAINING PROTEIN"/>
    <property type="match status" value="1"/>
</dbReference>
<evidence type="ECO:0000256" key="2">
    <source>
        <dbReference type="ARBA" id="ARBA00022884"/>
    </source>
</evidence>
<evidence type="ECO:0000256" key="3">
    <source>
        <dbReference type="PROSITE-ProRule" id="PRU00209"/>
    </source>
</evidence>
<dbReference type="RefSeq" id="WP_123133946.1">
    <property type="nucleotide sequence ID" value="NZ_RJJE01000017.1"/>
</dbReference>
<dbReference type="OrthoDB" id="9794564at2"/>
<evidence type="ECO:0000256" key="1">
    <source>
        <dbReference type="ARBA" id="ARBA00022555"/>
    </source>
</evidence>
<dbReference type="FunFam" id="2.40.50.140:FF:000165">
    <property type="entry name" value="Chaperone CsaA"/>
    <property type="match status" value="1"/>
</dbReference>
<reference evidence="5 6" key="1">
    <citation type="submission" date="2018-11" db="EMBL/GenBank/DDBJ databases">
        <title>Rufibacter latericius sp. nov., isolated from water in Baiyang Lake.</title>
        <authorList>
            <person name="Yang Y."/>
        </authorList>
    </citation>
    <scope>NUCLEOTIDE SEQUENCE [LARGE SCALE GENOMIC DNA]</scope>
    <source>
        <strain evidence="5 6">MCC P1</strain>
    </source>
</reference>
<dbReference type="EMBL" id="RJJE01000017">
    <property type="protein sequence ID" value="RNI27479.1"/>
    <property type="molecule type" value="Genomic_DNA"/>
</dbReference>
<gene>
    <name evidence="5" type="ORF">EFA69_15220</name>
</gene>
<evidence type="ECO:0000259" key="4">
    <source>
        <dbReference type="PROSITE" id="PS50886"/>
    </source>
</evidence>